<comment type="subcellular location">
    <subcellularLocation>
        <location evidence="1">Membrane</location>
        <topology evidence="1">Multi-pass membrane protein</topology>
    </subcellularLocation>
</comment>
<dbReference type="PANTHER" id="PTHR23501:SF43">
    <property type="entry name" value="MULTIDRUG TRANSPORTER, PUTATIVE (AFU_ORTHOLOGUE AFUA_6G03040)-RELATED"/>
    <property type="match status" value="1"/>
</dbReference>
<evidence type="ECO:0000256" key="3">
    <source>
        <dbReference type="ARBA" id="ARBA00022989"/>
    </source>
</evidence>
<feature type="transmembrane region" description="Helical" evidence="5">
    <location>
        <begin position="91"/>
        <end position="109"/>
    </location>
</feature>
<organism evidence="6 7">
    <name type="scientific">Beauveria asiatica</name>
    <dbReference type="NCBI Taxonomy" id="1069075"/>
    <lineage>
        <taxon>Eukaryota</taxon>
        <taxon>Fungi</taxon>
        <taxon>Dikarya</taxon>
        <taxon>Ascomycota</taxon>
        <taxon>Pezizomycotina</taxon>
        <taxon>Sordariomycetes</taxon>
        <taxon>Hypocreomycetidae</taxon>
        <taxon>Hypocreales</taxon>
        <taxon>Cordycipitaceae</taxon>
        <taxon>Beauveria</taxon>
    </lineage>
</organism>
<dbReference type="Proteomes" id="UP001397290">
    <property type="component" value="Unassembled WGS sequence"/>
</dbReference>
<feature type="transmembrane region" description="Helical" evidence="5">
    <location>
        <begin position="55"/>
        <end position="79"/>
    </location>
</feature>
<protein>
    <submittedName>
        <fullName evidence="6">Uncharacterized protein</fullName>
    </submittedName>
</protein>
<dbReference type="PANTHER" id="PTHR23501">
    <property type="entry name" value="MAJOR FACILITATOR SUPERFAMILY"/>
    <property type="match status" value="1"/>
</dbReference>
<feature type="transmembrane region" description="Helical" evidence="5">
    <location>
        <begin position="155"/>
        <end position="174"/>
    </location>
</feature>
<feature type="transmembrane region" description="Helical" evidence="5">
    <location>
        <begin position="25"/>
        <end position="43"/>
    </location>
</feature>
<dbReference type="AlphaFoldDB" id="A0AAW0RI24"/>
<name>A0AAW0RI24_9HYPO</name>
<dbReference type="Gene3D" id="1.20.1250.20">
    <property type="entry name" value="MFS general substrate transporter like domains"/>
    <property type="match status" value="1"/>
</dbReference>
<evidence type="ECO:0000313" key="6">
    <source>
        <dbReference type="EMBL" id="KAK8141832.1"/>
    </source>
</evidence>
<proteinExistence type="predicted"/>
<dbReference type="GO" id="GO:0022857">
    <property type="term" value="F:transmembrane transporter activity"/>
    <property type="evidence" value="ECO:0007669"/>
    <property type="project" value="TreeGrafter"/>
</dbReference>
<reference evidence="6 7" key="1">
    <citation type="submission" date="2020-02" db="EMBL/GenBank/DDBJ databases">
        <title>Comparative genomics of the hypocrealean fungal genus Beauvera.</title>
        <authorList>
            <person name="Showalter D.N."/>
            <person name="Bushley K.E."/>
            <person name="Rehner S.A."/>
        </authorList>
    </citation>
    <scope>NUCLEOTIDE SEQUENCE [LARGE SCALE GENOMIC DNA]</scope>
    <source>
        <strain evidence="6 7">ARSEF4384</strain>
    </source>
</reference>
<keyword evidence="4 5" id="KW-0472">Membrane</keyword>
<keyword evidence="2 5" id="KW-0812">Transmembrane</keyword>
<keyword evidence="7" id="KW-1185">Reference proteome</keyword>
<evidence type="ECO:0000313" key="7">
    <source>
        <dbReference type="Proteomes" id="UP001397290"/>
    </source>
</evidence>
<dbReference type="GO" id="GO:0005886">
    <property type="term" value="C:plasma membrane"/>
    <property type="evidence" value="ECO:0007669"/>
    <property type="project" value="TreeGrafter"/>
</dbReference>
<accession>A0AAW0RI24</accession>
<comment type="caution">
    <text evidence="6">The sequence shown here is derived from an EMBL/GenBank/DDBJ whole genome shotgun (WGS) entry which is preliminary data.</text>
</comment>
<evidence type="ECO:0000256" key="1">
    <source>
        <dbReference type="ARBA" id="ARBA00004141"/>
    </source>
</evidence>
<dbReference type="InterPro" id="IPR036259">
    <property type="entry name" value="MFS_trans_sf"/>
</dbReference>
<dbReference type="SUPFAM" id="SSF103473">
    <property type="entry name" value="MFS general substrate transporter"/>
    <property type="match status" value="1"/>
</dbReference>
<sequence length="181" mass="18909">MLGTSAIGGMIAGRRNEKAYRVSETILAGTCLVLLGCGLLTTVDGPEDDAKALGFLAFVGLGFGLSITAVTVMATVKVAPQYRAAAQGTLVQMKILGGSLGIAVSTVLLRREISKRLAGVRDFQDLSALSRGMADLSTQEQDAVRLAYSQAFHDGMVSAVAITWVGILAALASFSTRTIER</sequence>
<dbReference type="EMBL" id="JAAHCF010000830">
    <property type="protein sequence ID" value="KAK8141832.1"/>
    <property type="molecule type" value="Genomic_DNA"/>
</dbReference>
<evidence type="ECO:0000256" key="2">
    <source>
        <dbReference type="ARBA" id="ARBA00022692"/>
    </source>
</evidence>
<keyword evidence="3 5" id="KW-1133">Transmembrane helix</keyword>
<evidence type="ECO:0000256" key="5">
    <source>
        <dbReference type="SAM" id="Phobius"/>
    </source>
</evidence>
<evidence type="ECO:0000256" key="4">
    <source>
        <dbReference type="ARBA" id="ARBA00023136"/>
    </source>
</evidence>
<gene>
    <name evidence="6" type="ORF">G3M48_009826</name>
</gene>